<sequence>MTHTSLTLYRPAPSSSLSTTSRSDTLIPSRLFTAQTGTAIATELLYRILVEILNRLFSKFQHFASERLDQLSEYLETRARERREATMASAAAAANAKVGGDGGEKGGLGIVDEVGKLVKERGFECPMTGKEGRGPREWMEKRRMGGKTGLPAPPRWVRGVMDGIEEGRLESRDFWVQTHGD</sequence>
<proteinExistence type="predicted"/>
<evidence type="ECO:0000256" key="1">
    <source>
        <dbReference type="SAM" id="MobiDB-lite"/>
    </source>
</evidence>
<dbReference type="OrthoDB" id="3944805at2759"/>
<dbReference type="EMBL" id="MCFA01000001">
    <property type="protein sequence ID" value="ORY19887.1"/>
    <property type="molecule type" value="Genomic_DNA"/>
</dbReference>
<accession>A0A1Y2AC75</accession>
<keyword evidence="3" id="KW-1185">Reference proteome</keyword>
<protein>
    <submittedName>
        <fullName evidence="2">Uncharacterized protein</fullName>
    </submittedName>
</protein>
<dbReference type="Proteomes" id="UP000193144">
    <property type="component" value="Unassembled WGS sequence"/>
</dbReference>
<name>A0A1Y2AC75_9PLEO</name>
<gene>
    <name evidence="2" type="ORF">BCR34DRAFT_582089</name>
</gene>
<organism evidence="2 3">
    <name type="scientific">Clohesyomyces aquaticus</name>
    <dbReference type="NCBI Taxonomy" id="1231657"/>
    <lineage>
        <taxon>Eukaryota</taxon>
        <taxon>Fungi</taxon>
        <taxon>Dikarya</taxon>
        <taxon>Ascomycota</taxon>
        <taxon>Pezizomycotina</taxon>
        <taxon>Dothideomycetes</taxon>
        <taxon>Pleosporomycetidae</taxon>
        <taxon>Pleosporales</taxon>
        <taxon>Lindgomycetaceae</taxon>
        <taxon>Clohesyomyces</taxon>
    </lineage>
</organism>
<evidence type="ECO:0000313" key="3">
    <source>
        <dbReference type="Proteomes" id="UP000193144"/>
    </source>
</evidence>
<dbReference type="AlphaFoldDB" id="A0A1Y2AC75"/>
<evidence type="ECO:0000313" key="2">
    <source>
        <dbReference type="EMBL" id="ORY19887.1"/>
    </source>
</evidence>
<feature type="region of interest" description="Disordered" evidence="1">
    <location>
        <begin position="1"/>
        <end position="22"/>
    </location>
</feature>
<comment type="caution">
    <text evidence="2">The sequence shown here is derived from an EMBL/GenBank/DDBJ whole genome shotgun (WGS) entry which is preliminary data.</text>
</comment>
<reference evidence="2 3" key="1">
    <citation type="submission" date="2016-07" db="EMBL/GenBank/DDBJ databases">
        <title>Pervasive Adenine N6-methylation of Active Genes in Fungi.</title>
        <authorList>
            <consortium name="DOE Joint Genome Institute"/>
            <person name="Mondo S.J."/>
            <person name="Dannebaum R.O."/>
            <person name="Kuo R.C."/>
            <person name="Labutti K."/>
            <person name="Haridas S."/>
            <person name="Kuo A."/>
            <person name="Salamov A."/>
            <person name="Ahrendt S.R."/>
            <person name="Lipzen A."/>
            <person name="Sullivan W."/>
            <person name="Andreopoulos W.B."/>
            <person name="Clum A."/>
            <person name="Lindquist E."/>
            <person name="Daum C."/>
            <person name="Ramamoorthy G.K."/>
            <person name="Gryganskyi A."/>
            <person name="Culley D."/>
            <person name="Magnuson J.K."/>
            <person name="James T.Y."/>
            <person name="O'Malley M.A."/>
            <person name="Stajich J.E."/>
            <person name="Spatafora J.W."/>
            <person name="Visel A."/>
            <person name="Grigoriev I.V."/>
        </authorList>
    </citation>
    <scope>NUCLEOTIDE SEQUENCE [LARGE SCALE GENOMIC DNA]</scope>
    <source>
        <strain evidence="2 3">CBS 115471</strain>
    </source>
</reference>